<keyword evidence="1" id="KW-0732">Signal</keyword>
<keyword evidence="3" id="KW-1185">Reference proteome</keyword>
<evidence type="ECO:0000256" key="1">
    <source>
        <dbReference type="SAM" id="SignalP"/>
    </source>
</evidence>
<sequence>MKSKITLTLAFLFIILKAEAQTPSINEAKSAVFTNSLSYQKDWKSFIDGRIKIIEEEKKSLATSLPSKKTETEKLDVSLKIMEKDQKIDSLRNSLENLRRDDAYQVYDDYYSEVIERKNDSINMYFTVIKNQKGKLNLKALDSINGLINKKKAEREKELQERNERLASLDKFDWVLPTLARSNRKKFFHDMYSNNVDKPILLNSFALNSNSDATSVQNEIVTDNMWAVRVTFGSVLSISSGAKNTAETPQEVAAKDKYKAEQEALSRLVNGGGNFYLELLLPLFSTNQSNGDQITSYSYANVKGAMDLKDLSSNVDTSTANGSVGVNSYLGISSDNKRFNFFLQGNMNYTLGNNGFYQNLGLSHEKAFLNGKVITGVTILNKFRLSAIITAFGSDEKIRSNKVTVGVQILP</sequence>
<evidence type="ECO:0000313" key="3">
    <source>
        <dbReference type="Proteomes" id="UP000214684"/>
    </source>
</evidence>
<comment type="caution">
    <text evidence="2">The sequence shown here is derived from an EMBL/GenBank/DDBJ whole genome shotgun (WGS) entry which is preliminary data.</text>
</comment>
<evidence type="ECO:0000313" key="2">
    <source>
        <dbReference type="EMBL" id="OXG04166.1"/>
    </source>
</evidence>
<dbReference type="Proteomes" id="UP000214684">
    <property type="component" value="Unassembled WGS sequence"/>
</dbReference>
<accession>A0A227P4Q7</accession>
<organism evidence="2 3">
    <name type="scientific">Flavobacterium araucananum</name>
    <dbReference type="NCBI Taxonomy" id="946678"/>
    <lineage>
        <taxon>Bacteria</taxon>
        <taxon>Pseudomonadati</taxon>
        <taxon>Bacteroidota</taxon>
        <taxon>Flavobacteriia</taxon>
        <taxon>Flavobacteriales</taxon>
        <taxon>Flavobacteriaceae</taxon>
        <taxon>Flavobacterium</taxon>
    </lineage>
</organism>
<dbReference type="EMBL" id="MUGS01000034">
    <property type="protein sequence ID" value="OXG04166.1"/>
    <property type="molecule type" value="Genomic_DNA"/>
</dbReference>
<feature type="chain" id="PRO_5030039252" evidence="1">
    <location>
        <begin position="21"/>
        <end position="411"/>
    </location>
</feature>
<reference evidence="2 3" key="1">
    <citation type="submission" date="2016-11" db="EMBL/GenBank/DDBJ databases">
        <title>Whole genomes of Flavobacteriaceae.</title>
        <authorList>
            <person name="Stine C."/>
            <person name="Li C."/>
            <person name="Tadesse D."/>
        </authorList>
    </citation>
    <scope>NUCLEOTIDE SEQUENCE [LARGE SCALE GENOMIC DNA]</scope>
    <source>
        <strain evidence="2 3">DSM 24704</strain>
    </source>
</reference>
<dbReference type="RefSeq" id="WP_089480510.1">
    <property type="nucleotide sequence ID" value="NZ_MUGS01000034.1"/>
</dbReference>
<proteinExistence type="predicted"/>
<dbReference type="AlphaFoldDB" id="A0A227P4Q7"/>
<gene>
    <name evidence="2" type="ORF">B0A64_16030</name>
</gene>
<feature type="signal peptide" evidence="1">
    <location>
        <begin position="1"/>
        <end position="20"/>
    </location>
</feature>
<protein>
    <submittedName>
        <fullName evidence="2">Uncharacterized protein</fullName>
    </submittedName>
</protein>
<dbReference type="OrthoDB" id="1377115at2"/>
<name>A0A227P4Q7_9FLAO</name>